<evidence type="ECO:0000313" key="1">
    <source>
        <dbReference type="EMBL" id="RCN55976.1"/>
    </source>
</evidence>
<evidence type="ECO:0000313" key="2">
    <source>
        <dbReference type="Proteomes" id="UP000253250"/>
    </source>
</evidence>
<dbReference type="InterPro" id="IPR007383">
    <property type="entry name" value="DUF445"/>
</dbReference>
<dbReference type="PANTHER" id="PTHR38442:SF1">
    <property type="entry name" value="INNER MEMBRANE PROTEIN"/>
    <property type="match status" value="1"/>
</dbReference>
<reference evidence="1 2" key="1">
    <citation type="submission" date="2018-02" db="EMBL/GenBank/DDBJ databases">
        <title>Insights into the biology of acidophilic members of the Acidiferrobacteraceae family derived from comparative genomic analyses.</title>
        <authorList>
            <person name="Issotta F."/>
            <person name="Thyssen C."/>
            <person name="Mena C."/>
            <person name="Moya A."/>
            <person name="Bellenberg S."/>
            <person name="Sproer C."/>
            <person name="Covarrubias P.C."/>
            <person name="Sand W."/>
            <person name="Quatrini R."/>
            <person name="Vera M."/>
        </authorList>
    </citation>
    <scope>NUCLEOTIDE SEQUENCE [LARGE SCALE GENOMIC DNA]</scope>
    <source>
        <strain evidence="2">m-1</strain>
    </source>
</reference>
<protein>
    <submittedName>
        <fullName evidence="1">DUF445 domain-containing protein</fullName>
    </submittedName>
</protein>
<dbReference type="PANTHER" id="PTHR38442">
    <property type="entry name" value="INNER MEMBRANE PROTEIN-RELATED"/>
    <property type="match status" value="1"/>
</dbReference>
<sequence length="431" mass="48624">MTATGPTPKRSNDSLKRARLRTARLSAFALLAGAGALYTTARYFQPGRPWLGFVAAFSGAAMIGALADWFAVVALFRHPFGLPLPHTAIIAANKERIADSLGEFIQSRFLSTDKILEGVHTFGPGRRIAKWCLREENIERIQIYLGHIARRLLTTIDPRQARAFLADALASSFATLDTGALAGRILDTLAEDRRHQWLLDEALTQLYQFLQHDDVRQELVYAIARQMDFVPSTWNLDERVGRAILQRLYDALQTVLQAVREDHDHVLRRRFDEAVTDISNKLKNDAPFRARIKTMQAELVHNPEMEIAFAALWDGLQGWLLGQLEERPGQAETTRTLAVVIRELVASFADRPPLHAWIETQIASYAPPLIERYRRTLGLFIAAQVKAWDDTFLIDQIELNIGRDLQFIRINGTLVGGIVGLILYTVTRLVR</sequence>
<comment type="caution">
    <text evidence="1">The sequence shown here is derived from an EMBL/GenBank/DDBJ whole genome shotgun (WGS) entry which is preliminary data.</text>
</comment>
<dbReference type="EMBL" id="PSYR01000002">
    <property type="protein sequence ID" value="RCN55976.1"/>
    <property type="molecule type" value="Genomic_DNA"/>
</dbReference>
<name>A0A1C2FZT7_9GAMM</name>
<accession>A0A1C2FZT7</accession>
<dbReference type="AlphaFoldDB" id="A0A1C2FZT7"/>
<dbReference type="GO" id="GO:0005886">
    <property type="term" value="C:plasma membrane"/>
    <property type="evidence" value="ECO:0007669"/>
    <property type="project" value="TreeGrafter"/>
</dbReference>
<dbReference type="OrthoDB" id="9769590at2"/>
<organism evidence="1 2">
    <name type="scientific">Acidiferrobacter thiooxydans</name>
    <dbReference type="NCBI Taxonomy" id="163359"/>
    <lineage>
        <taxon>Bacteria</taxon>
        <taxon>Pseudomonadati</taxon>
        <taxon>Pseudomonadota</taxon>
        <taxon>Gammaproteobacteria</taxon>
        <taxon>Acidiferrobacterales</taxon>
        <taxon>Acidiferrobacteraceae</taxon>
        <taxon>Acidiferrobacter</taxon>
    </lineage>
</organism>
<dbReference type="RefSeq" id="WP_065971432.1">
    <property type="nucleotide sequence ID" value="NZ_CP080624.1"/>
</dbReference>
<dbReference type="STRING" id="163359.A9R16_15000"/>
<dbReference type="Proteomes" id="UP000253250">
    <property type="component" value="Unassembled WGS sequence"/>
</dbReference>
<gene>
    <name evidence="1" type="ORF">C4900_08785</name>
</gene>
<keyword evidence="2" id="KW-1185">Reference proteome</keyword>
<dbReference type="Pfam" id="PF04286">
    <property type="entry name" value="DUF445"/>
    <property type="match status" value="1"/>
</dbReference>
<proteinExistence type="predicted"/>